<keyword evidence="1" id="KW-1133">Transmembrane helix</keyword>
<feature type="transmembrane region" description="Helical" evidence="1">
    <location>
        <begin position="363"/>
        <end position="383"/>
    </location>
</feature>
<dbReference type="EMBL" id="JBOK01000002">
    <property type="protein sequence ID" value="EXU81624.1"/>
    <property type="molecule type" value="Genomic_DNA"/>
</dbReference>
<evidence type="ECO:0000313" key="5">
    <source>
        <dbReference type="Proteomes" id="UP000020766"/>
    </source>
</evidence>
<feature type="domain" description="MgtC/SapB/SrpB/YhiD N-terminal" evidence="2">
    <location>
        <begin position="10"/>
        <end position="125"/>
    </location>
</feature>
<feature type="transmembrane region" description="Helical" evidence="1">
    <location>
        <begin position="6"/>
        <end position="23"/>
    </location>
</feature>
<keyword evidence="5" id="KW-1185">Reference proteome</keyword>
<dbReference type="RefSeq" id="WP_043378580.1">
    <property type="nucleotide sequence ID" value="NZ_JBOK01000002.1"/>
</dbReference>
<dbReference type="InterPro" id="IPR049177">
    <property type="entry name" value="MgtC_SapB_SrpB_YhiD_N"/>
</dbReference>
<feature type="domain" description="DUF4010" evidence="3">
    <location>
        <begin position="174"/>
        <end position="384"/>
    </location>
</feature>
<dbReference type="PATRIC" id="fig|1457173.3.peg.504"/>
<dbReference type="InterPro" id="IPR025105">
    <property type="entry name" value="DUF4010"/>
</dbReference>
<name>A0A014MU86_9BURK</name>
<feature type="transmembrane region" description="Helical" evidence="1">
    <location>
        <begin position="390"/>
        <end position="409"/>
    </location>
</feature>
<feature type="transmembrane region" description="Helical" evidence="1">
    <location>
        <begin position="167"/>
        <end position="187"/>
    </location>
</feature>
<sequence>MDWNATSLALLTALGVGLMIGVVRERTQPPHLLPAGTRTHALVALLGCITWLLGPWVFIAALLALAALTLAAYLQSAHEDPGLTGEVALLLAAVLGALAAHEAALSGALGVLVAILLQAKAPLQKISREWISEREIQDALLLGAAALVVMPLLPREPIDPWGAIRPMLVWRIVVLVMAVGVFGHFAQRILGARWGLAIAGFFSGFASSTAAVSSLGQQARADAALVVPSAAAALLANLASLLLFVAVVAAVSPSLLQATLWSWVAAVLGLLAAIAALWWLGGVTAPAVQAPQEDRAFRLSHALLIAGLIAGVSLLAAWLEQLFGHTGALAAAAMVALAEVQAAAAGVAQLVAKGGMPLEVGRWGTLAVLGASCVSKGALAFAVGGVRYGVLVALGLLAMLTGGVLGLWASGAGA</sequence>
<protein>
    <submittedName>
        <fullName evidence="4">Uncharacterized protein</fullName>
    </submittedName>
</protein>
<proteinExistence type="predicted"/>
<gene>
    <name evidence="4" type="ORF">AX13_07415</name>
</gene>
<dbReference type="PANTHER" id="PTHR39084:SF1">
    <property type="entry name" value="DUF4010 DOMAIN-CONTAINING PROTEIN"/>
    <property type="match status" value="1"/>
</dbReference>
<dbReference type="Pfam" id="PF13194">
    <property type="entry name" value="DUF4010"/>
    <property type="match status" value="1"/>
</dbReference>
<feature type="transmembrane region" description="Helical" evidence="1">
    <location>
        <begin position="225"/>
        <end position="251"/>
    </location>
</feature>
<evidence type="ECO:0000259" key="3">
    <source>
        <dbReference type="Pfam" id="PF13194"/>
    </source>
</evidence>
<reference evidence="4 5" key="1">
    <citation type="submission" date="2014-01" db="EMBL/GenBank/DDBJ databases">
        <title>Interspecies Systems Biology Uncovers Metabolites Affecting C. elegans Gene Expression and Life History Traits.</title>
        <authorList>
            <person name="Watson E."/>
            <person name="Macneil L.T."/>
            <person name="Ritter A.D."/>
            <person name="Yilmaz L.S."/>
            <person name="Rosebrock A.P."/>
            <person name="Caudy A.A."/>
            <person name="Walhout A.J."/>
        </authorList>
    </citation>
    <scope>NUCLEOTIDE SEQUENCE [LARGE SCALE GENOMIC DNA]</scope>
    <source>
        <strain evidence="4 5">DA1877</strain>
    </source>
</reference>
<dbReference type="PANTHER" id="PTHR39084">
    <property type="entry name" value="MEMBRANE PROTEIN-RELATED"/>
    <property type="match status" value="1"/>
</dbReference>
<dbReference type="Pfam" id="PF02308">
    <property type="entry name" value="MgtC"/>
    <property type="match status" value="1"/>
</dbReference>
<keyword evidence="1" id="KW-0812">Transmembrane</keyword>
<accession>A0A014MU86</accession>
<evidence type="ECO:0000313" key="4">
    <source>
        <dbReference type="EMBL" id="EXU81624.1"/>
    </source>
</evidence>
<organism evidence="4 5">
    <name type="scientific">Comamonas aquatica DA1877</name>
    <dbReference type="NCBI Taxonomy" id="1457173"/>
    <lineage>
        <taxon>Bacteria</taxon>
        <taxon>Pseudomonadati</taxon>
        <taxon>Pseudomonadota</taxon>
        <taxon>Betaproteobacteria</taxon>
        <taxon>Burkholderiales</taxon>
        <taxon>Comamonadaceae</taxon>
        <taxon>Comamonas</taxon>
    </lineage>
</organism>
<dbReference type="Proteomes" id="UP000020766">
    <property type="component" value="Unassembled WGS sequence"/>
</dbReference>
<feature type="transmembrane region" description="Helical" evidence="1">
    <location>
        <begin position="258"/>
        <end position="279"/>
    </location>
</feature>
<feature type="transmembrane region" description="Helical" evidence="1">
    <location>
        <begin position="43"/>
        <end position="68"/>
    </location>
</feature>
<feature type="transmembrane region" description="Helical" evidence="1">
    <location>
        <begin position="138"/>
        <end position="155"/>
    </location>
</feature>
<comment type="caution">
    <text evidence="4">The sequence shown here is derived from an EMBL/GenBank/DDBJ whole genome shotgun (WGS) entry which is preliminary data.</text>
</comment>
<evidence type="ECO:0000256" key="1">
    <source>
        <dbReference type="SAM" id="Phobius"/>
    </source>
</evidence>
<evidence type="ECO:0000259" key="2">
    <source>
        <dbReference type="Pfam" id="PF02308"/>
    </source>
</evidence>
<feature type="transmembrane region" description="Helical" evidence="1">
    <location>
        <begin position="331"/>
        <end position="351"/>
    </location>
</feature>
<dbReference type="AlphaFoldDB" id="A0A014MU86"/>
<feature type="transmembrane region" description="Helical" evidence="1">
    <location>
        <begin position="194"/>
        <end position="213"/>
    </location>
</feature>
<keyword evidence="1" id="KW-0472">Membrane</keyword>
<feature type="transmembrane region" description="Helical" evidence="1">
    <location>
        <begin position="299"/>
        <end position="319"/>
    </location>
</feature>
<feature type="transmembrane region" description="Helical" evidence="1">
    <location>
        <begin position="88"/>
        <end position="117"/>
    </location>
</feature>